<accession>A0A938Y385</accession>
<feature type="region of interest" description="Disordered" evidence="1">
    <location>
        <begin position="61"/>
        <end position="82"/>
    </location>
</feature>
<evidence type="ECO:0000313" key="3">
    <source>
        <dbReference type="EMBL" id="MBM9458444.1"/>
    </source>
</evidence>
<feature type="domain" description="Putative amidase" evidence="2">
    <location>
        <begin position="83"/>
        <end position="174"/>
    </location>
</feature>
<dbReference type="EMBL" id="JAERTX010000001">
    <property type="protein sequence ID" value="MBM9458444.1"/>
    <property type="molecule type" value="Genomic_DNA"/>
</dbReference>
<comment type="caution">
    <text evidence="3">The sequence shown here is derived from an EMBL/GenBank/DDBJ whole genome shotgun (WGS) entry which is preliminary data.</text>
</comment>
<dbReference type="AlphaFoldDB" id="A0A938Y385"/>
<sequence>MSYVRTCSARLPIRVRLRGDRNHSGRRRPGRTPGLHDKRLEEPQIRCHLAPAAVPTGLLHRSCHPPPQQTAPCSRRRPSRTSRGGWYGGIPAASWTWSAAENFYKMTKALRRSTSAKYVTDLRRGDLLQYKSKSSSTMTHSMVVTKKTSNTTSGVYLSYHSTNTLNKPFSKMVGLNVTWFGHHV</sequence>
<organism evidence="3 4">
    <name type="scientific">Nocardioides faecalis</name>
    <dbReference type="NCBI Taxonomy" id="2803858"/>
    <lineage>
        <taxon>Bacteria</taxon>
        <taxon>Bacillati</taxon>
        <taxon>Actinomycetota</taxon>
        <taxon>Actinomycetes</taxon>
        <taxon>Propionibacteriales</taxon>
        <taxon>Nocardioidaceae</taxon>
        <taxon>Nocardioides</taxon>
    </lineage>
</organism>
<dbReference type="Proteomes" id="UP000663791">
    <property type="component" value="Unassembled WGS sequence"/>
</dbReference>
<evidence type="ECO:0000259" key="2">
    <source>
        <dbReference type="Pfam" id="PF12671"/>
    </source>
</evidence>
<evidence type="ECO:0000313" key="4">
    <source>
        <dbReference type="Proteomes" id="UP000663791"/>
    </source>
</evidence>
<keyword evidence="4" id="KW-1185">Reference proteome</keyword>
<name>A0A938Y385_9ACTN</name>
<dbReference type="Pfam" id="PF12671">
    <property type="entry name" value="Amidase_6"/>
    <property type="match status" value="1"/>
</dbReference>
<proteinExistence type="predicted"/>
<dbReference type="InterPro" id="IPR024301">
    <property type="entry name" value="Amidase_6"/>
</dbReference>
<reference evidence="3" key="1">
    <citation type="submission" date="2021-01" db="EMBL/GenBank/DDBJ databases">
        <title>Novel species in genus Nocardioides.</title>
        <authorList>
            <person name="Zhang G."/>
        </authorList>
    </citation>
    <scope>NUCLEOTIDE SEQUENCE</scope>
    <source>
        <strain evidence="3">Zg-536</strain>
    </source>
</reference>
<gene>
    <name evidence="3" type="ORF">JK386_00840</name>
</gene>
<protein>
    <submittedName>
        <fullName evidence="3">Amidase domain-containing protein</fullName>
    </submittedName>
</protein>
<feature type="region of interest" description="Disordered" evidence="1">
    <location>
        <begin position="17"/>
        <end position="40"/>
    </location>
</feature>
<evidence type="ECO:0000256" key="1">
    <source>
        <dbReference type="SAM" id="MobiDB-lite"/>
    </source>
</evidence>